<dbReference type="GO" id="GO:0003700">
    <property type="term" value="F:DNA-binding transcription factor activity"/>
    <property type="evidence" value="ECO:0007669"/>
    <property type="project" value="InterPro"/>
</dbReference>
<feature type="repeat" description="ANK" evidence="3">
    <location>
        <begin position="172"/>
        <end position="204"/>
    </location>
</feature>
<sequence>MVASTKAEEDWKQITDPNQRRRIQNRLAQRTWRAKRQRFQAVSQDSGCMDFASFPTSGLQNLSHSALASVWQPQFLEFGDQSVAGSPYSQTQSYSPIMNLSNLWQDNSQTDTTLGEPSSVGDDESIYGNLKTRDVCSRSGNTALHEAALHDYHTVVRQLLKRGAKIDQQNSSGDTALHLAAAKGHRTVVSFLVELQPDLDLKNQEGQTALHVAAASGQDDIVELLLDHGAKIDLTRD</sequence>
<dbReference type="PROSITE" id="PS00036">
    <property type="entry name" value="BZIP_BASIC"/>
    <property type="match status" value="1"/>
</dbReference>
<evidence type="ECO:0000256" key="2">
    <source>
        <dbReference type="ARBA" id="ARBA00023043"/>
    </source>
</evidence>
<keyword evidence="6" id="KW-1185">Reference proteome</keyword>
<dbReference type="AlphaFoldDB" id="A0A8H3ICH1"/>
<feature type="repeat" description="ANK" evidence="3">
    <location>
        <begin position="205"/>
        <end position="237"/>
    </location>
</feature>
<dbReference type="InterPro" id="IPR036770">
    <property type="entry name" value="Ankyrin_rpt-contain_sf"/>
</dbReference>
<reference evidence="5" key="1">
    <citation type="submission" date="2021-03" db="EMBL/GenBank/DDBJ databases">
        <authorList>
            <person name="Tagirdzhanova G."/>
        </authorList>
    </citation>
    <scope>NUCLEOTIDE SEQUENCE</scope>
</reference>
<evidence type="ECO:0000256" key="1">
    <source>
        <dbReference type="ARBA" id="ARBA00022737"/>
    </source>
</evidence>
<dbReference type="InterPro" id="IPR004827">
    <property type="entry name" value="bZIP"/>
</dbReference>
<dbReference type="SUPFAM" id="SSF48403">
    <property type="entry name" value="Ankyrin repeat"/>
    <property type="match status" value="1"/>
</dbReference>
<protein>
    <recommendedName>
        <fullName evidence="4">BZIP domain-containing protein</fullName>
    </recommendedName>
</protein>
<dbReference type="InterPro" id="IPR002110">
    <property type="entry name" value="Ankyrin_rpt"/>
</dbReference>
<evidence type="ECO:0000313" key="5">
    <source>
        <dbReference type="EMBL" id="CAF9923002.1"/>
    </source>
</evidence>
<evidence type="ECO:0000313" key="6">
    <source>
        <dbReference type="Proteomes" id="UP000664169"/>
    </source>
</evidence>
<comment type="caution">
    <text evidence="5">The sequence shown here is derived from an EMBL/GenBank/DDBJ whole genome shotgun (WGS) entry which is preliminary data.</text>
</comment>
<dbReference type="PANTHER" id="PTHR24198:SF165">
    <property type="entry name" value="ANKYRIN REPEAT-CONTAINING PROTEIN-RELATED"/>
    <property type="match status" value="1"/>
</dbReference>
<dbReference type="Pfam" id="PF12796">
    <property type="entry name" value="Ank_2"/>
    <property type="match status" value="1"/>
</dbReference>
<proteinExistence type="predicted"/>
<feature type="repeat" description="ANK" evidence="3">
    <location>
        <begin position="139"/>
        <end position="171"/>
    </location>
</feature>
<evidence type="ECO:0000256" key="3">
    <source>
        <dbReference type="PROSITE-ProRule" id="PRU00023"/>
    </source>
</evidence>
<dbReference type="OrthoDB" id="341259at2759"/>
<keyword evidence="1" id="KW-0677">Repeat</keyword>
<evidence type="ECO:0000259" key="4">
    <source>
        <dbReference type="PROSITE" id="PS00036"/>
    </source>
</evidence>
<name>A0A8H3ICH1_9LECA</name>
<dbReference type="PROSITE" id="PS50297">
    <property type="entry name" value="ANK_REP_REGION"/>
    <property type="match status" value="3"/>
</dbReference>
<dbReference type="PROSITE" id="PS50088">
    <property type="entry name" value="ANK_REPEAT"/>
    <property type="match status" value="3"/>
</dbReference>
<gene>
    <name evidence="5" type="ORF">GOMPHAMPRED_002708</name>
</gene>
<dbReference type="SMART" id="SM00248">
    <property type="entry name" value="ANK"/>
    <property type="match status" value="3"/>
</dbReference>
<dbReference type="PRINTS" id="PR01415">
    <property type="entry name" value="ANKYRIN"/>
</dbReference>
<dbReference type="Proteomes" id="UP000664169">
    <property type="component" value="Unassembled WGS sequence"/>
</dbReference>
<feature type="domain" description="BZIP" evidence="4">
    <location>
        <begin position="20"/>
        <end position="35"/>
    </location>
</feature>
<keyword evidence="2 3" id="KW-0040">ANK repeat</keyword>
<organism evidence="5 6">
    <name type="scientific">Gomphillus americanus</name>
    <dbReference type="NCBI Taxonomy" id="1940652"/>
    <lineage>
        <taxon>Eukaryota</taxon>
        <taxon>Fungi</taxon>
        <taxon>Dikarya</taxon>
        <taxon>Ascomycota</taxon>
        <taxon>Pezizomycotina</taxon>
        <taxon>Lecanoromycetes</taxon>
        <taxon>OSLEUM clade</taxon>
        <taxon>Ostropomycetidae</taxon>
        <taxon>Ostropales</taxon>
        <taxon>Graphidaceae</taxon>
        <taxon>Gomphilloideae</taxon>
        <taxon>Gomphillus</taxon>
    </lineage>
</organism>
<dbReference type="PANTHER" id="PTHR24198">
    <property type="entry name" value="ANKYRIN REPEAT AND PROTEIN KINASE DOMAIN-CONTAINING PROTEIN"/>
    <property type="match status" value="1"/>
</dbReference>
<accession>A0A8H3ICH1</accession>
<dbReference type="EMBL" id="CAJPDQ010000019">
    <property type="protein sequence ID" value="CAF9923002.1"/>
    <property type="molecule type" value="Genomic_DNA"/>
</dbReference>
<dbReference type="Gene3D" id="1.25.40.20">
    <property type="entry name" value="Ankyrin repeat-containing domain"/>
    <property type="match status" value="2"/>
</dbReference>